<evidence type="ECO:0000313" key="3">
    <source>
        <dbReference type="Proteomes" id="UP000000591"/>
    </source>
</evidence>
<keyword evidence="1" id="KW-0472">Membrane</keyword>
<dbReference type="AlphaFoldDB" id="Q751Z9"/>
<dbReference type="eggNOG" id="ENOG502S7G5">
    <property type="taxonomic scope" value="Eukaryota"/>
</dbReference>
<name>Q751Z9_EREGS</name>
<accession>Q751Z9</accession>
<dbReference type="KEGG" id="ago:AGOS_AFR676C"/>
<keyword evidence="1" id="KW-1133">Transmembrane helix</keyword>
<dbReference type="EMBL" id="AE016819">
    <property type="protein sequence ID" value="AAS54048.2"/>
    <property type="molecule type" value="Genomic_DNA"/>
</dbReference>
<sequence length="126" mass="14802">MTIPVTIDAALVREHAYENSKLLKLVLNPEVRVPKGGYKSIKEYGLGYFNYVLGMQYQVTDVSVREQIRDHFYRHFNMYFSVWMVAFVVWVLYVSQQSPASLISNGFRRGKRKGDELEMVYQHMKV</sequence>
<organism evidence="2 3">
    <name type="scientific">Eremothecium gossypii (strain ATCC 10895 / CBS 109.51 / FGSC 9923 / NRRL Y-1056)</name>
    <name type="common">Yeast</name>
    <name type="synonym">Ashbya gossypii</name>
    <dbReference type="NCBI Taxonomy" id="284811"/>
    <lineage>
        <taxon>Eukaryota</taxon>
        <taxon>Fungi</taxon>
        <taxon>Dikarya</taxon>
        <taxon>Ascomycota</taxon>
        <taxon>Saccharomycotina</taxon>
        <taxon>Saccharomycetes</taxon>
        <taxon>Saccharomycetales</taxon>
        <taxon>Saccharomycetaceae</taxon>
        <taxon>Eremothecium</taxon>
    </lineage>
</organism>
<protein>
    <submittedName>
        <fullName evidence="2">AFR676Cp</fullName>
    </submittedName>
</protein>
<keyword evidence="3" id="KW-1185">Reference proteome</keyword>
<reference evidence="3" key="2">
    <citation type="journal article" date="2013" name="G3 (Bethesda)">
        <title>Genomes of Ashbya fungi isolated from insects reveal four mating-type loci, numerous translocations, lack of transposons, and distinct gene duplications.</title>
        <authorList>
            <person name="Dietrich F.S."/>
            <person name="Voegeli S."/>
            <person name="Kuo S."/>
            <person name="Philippsen P."/>
        </authorList>
    </citation>
    <scope>GENOME REANNOTATION</scope>
    <source>
        <strain evidence="3">ATCC 10895 / CBS 109.51 / FGSC 9923 / NRRL Y-1056</strain>
    </source>
</reference>
<dbReference type="Proteomes" id="UP000000591">
    <property type="component" value="Chromosome VI"/>
</dbReference>
<keyword evidence="1" id="KW-0812">Transmembrane</keyword>
<dbReference type="RefSeq" id="NP_986224.2">
    <property type="nucleotide sequence ID" value="NM_212360.2"/>
</dbReference>
<gene>
    <name evidence="2" type="ORF">AGOS_AFR676C</name>
</gene>
<evidence type="ECO:0000313" key="2">
    <source>
        <dbReference type="EMBL" id="AAS54048.2"/>
    </source>
</evidence>
<dbReference type="HOGENOM" id="CLU_2005713_0_0_1"/>
<evidence type="ECO:0000256" key="1">
    <source>
        <dbReference type="SAM" id="Phobius"/>
    </source>
</evidence>
<reference evidence="2 3" key="1">
    <citation type="journal article" date="2004" name="Science">
        <title>The Ashbya gossypii genome as a tool for mapping the ancient Saccharomyces cerevisiae genome.</title>
        <authorList>
            <person name="Dietrich F.S."/>
            <person name="Voegeli S."/>
            <person name="Brachat S."/>
            <person name="Lerch A."/>
            <person name="Gates K."/>
            <person name="Steiner S."/>
            <person name="Mohr C."/>
            <person name="Pohlmann R."/>
            <person name="Luedi P."/>
            <person name="Choi S."/>
            <person name="Wing R.A."/>
            <person name="Flavier A."/>
            <person name="Gaffney T.D."/>
            <person name="Philippsen P."/>
        </authorList>
    </citation>
    <scope>NUCLEOTIDE SEQUENCE [LARGE SCALE GENOMIC DNA]</scope>
    <source>
        <strain evidence="3">ATCC 10895 / CBS 109.51 / FGSC 9923 / NRRL Y-1056</strain>
    </source>
</reference>
<dbReference type="FunCoup" id="Q751Z9">
    <property type="interactions" value="42"/>
</dbReference>
<proteinExistence type="predicted"/>
<dbReference type="OrthoDB" id="4067115at2759"/>
<dbReference type="OMA" id="LIHEHAY"/>
<dbReference type="GeneID" id="4622513"/>
<feature type="transmembrane region" description="Helical" evidence="1">
    <location>
        <begin position="76"/>
        <end position="95"/>
    </location>
</feature>
<dbReference type="InParanoid" id="Q751Z9"/>